<keyword evidence="4" id="KW-0560">Oxidoreductase</keyword>
<dbReference type="PANTHER" id="PTHR47178:SF1">
    <property type="entry name" value="FAD-BINDING DOMAIN-CONTAINING PROTEIN-RELATED"/>
    <property type="match status" value="1"/>
</dbReference>
<dbReference type="PANTHER" id="PTHR47178">
    <property type="entry name" value="MONOOXYGENASE, FAD-BINDING"/>
    <property type="match status" value="1"/>
</dbReference>
<evidence type="ECO:0000313" key="7">
    <source>
        <dbReference type="EMBL" id="KAK3326977.1"/>
    </source>
</evidence>
<keyword evidence="8" id="KW-1185">Reference proteome</keyword>
<evidence type="ECO:0000256" key="4">
    <source>
        <dbReference type="ARBA" id="ARBA00023002"/>
    </source>
</evidence>
<name>A0AAE0IKV5_9PEZI</name>
<feature type="domain" description="FAD-binding" evidence="6">
    <location>
        <begin position="7"/>
        <end position="168"/>
    </location>
</feature>
<dbReference type="Proteomes" id="UP001286456">
    <property type="component" value="Unassembled WGS sequence"/>
</dbReference>
<evidence type="ECO:0000256" key="5">
    <source>
        <dbReference type="ARBA" id="ARBA00023033"/>
    </source>
</evidence>
<keyword evidence="2" id="KW-0285">Flavoprotein</keyword>
<dbReference type="AlphaFoldDB" id="A0AAE0IKV5"/>
<reference evidence="7" key="2">
    <citation type="submission" date="2023-06" db="EMBL/GenBank/DDBJ databases">
        <authorList>
            <consortium name="Lawrence Berkeley National Laboratory"/>
            <person name="Haridas S."/>
            <person name="Hensen N."/>
            <person name="Bonometti L."/>
            <person name="Westerberg I."/>
            <person name="Brannstrom I.O."/>
            <person name="Guillou S."/>
            <person name="Cros-Aarteil S."/>
            <person name="Calhoun S."/>
            <person name="Kuo A."/>
            <person name="Mondo S."/>
            <person name="Pangilinan J."/>
            <person name="Riley R."/>
            <person name="Labutti K."/>
            <person name="Andreopoulos B."/>
            <person name="Lipzen A."/>
            <person name="Chen C."/>
            <person name="Yanf M."/>
            <person name="Daum C."/>
            <person name="Ng V."/>
            <person name="Clum A."/>
            <person name="Steindorff A."/>
            <person name="Ohm R."/>
            <person name="Martin F."/>
            <person name="Silar P."/>
            <person name="Natvig D."/>
            <person name="Lalanne C."/>
            <person name="Gautier V."/>
            <person name="Ament-Velasquez S.L."/>
            <person name="Kruys A."/>
            <person name="Hutchinson M.I."/>
            <person name="Powell A.J."/>
            <person name="Barry K."/>
            <person name="Miller A.N."/>
            <person name="Grigoriev I.V."/>
            <person name="Debuchy R."/>
            <person name="Gladieux P."/>
            <person name="Thoren M.H."/>
            <person name="Johannesson H."/>
        </authorList>
    </citation>
    <scope>NUCLEOTIDE SEQUENCE</scope>
    <source>
        <strain evidence="7">SMH4131-1</strain>
    </source>
</reference>
<dbReference type="GO" id="GO:0004497">
    <property type="term" value="F:monooxygenase activity"/>
    <property type="evidence" value="ECO:0007669"/>
    <property type="project" value="UniProtKB-KW"/>
</dbReference>
<evidence type="ECO:0000259" key="6">
    <source>
        <dbReference type="Pfam" id="PF01494"/>
    </source>
</evidence>
<evidence type="ECO:0000256" key="3">
    <source>
        <dbReference type="ARBA" id="ARBA00022827"/>
    </source>
</evidence>
<dbReference type="Gene3D" id="3.50.50.60">
    <property type="entry name" value="FAD/NAD(P)-binding domain"/>
    <property type="match status" value="1"/>
</dbReference>
<evidence type="ECO:0000256" key="2">
    <source>
        <dbReference type="ARBA" id="ARBA00022630"/>
    </source>
</evidence>
<evidence type="ECO:0000256" key="1">
    <source>
        <dbReference type="ARBA" id="ARBA00001974"/>
    </source>
</evidence>
<dbReference type="GO" id="GO:0071949">
    <property type="term" value="F:FAD binding"/>
    <property type="evidence" value="ECO:0007669"/>
    <property type="project" value="InterPro"/>
</dbReference>
<sequence>MSLLPKLPVIIVGAGIVGLALAQALKKEGIPFQIYERDQHLAARPSGWGISVSRAALETLLASALPSALSSIQVDPHQRTDLNSSSLFLNLETGETAFKIPPGARWRVSRGKLRELLARGIDVKWGKSISDFQPTNHGISVSFSDGTKIEGSVLAAADGGRSKARRLLLGDDQGSINPLPVSCLAFNLRLTSEKAAMLLAIDPLLFQGNHPGTGTYVFFALLSTPERNGSSETDSLHFEVQLEVSWLLNGPEDEVPKNNAERLAKIKALATAGTGFITALRETIEDIPDDATVLHIRVADWPTVPWNGLDGRVTLLGDAAHPMTQYRGGAATHGFTDATNLTEQLRLWHQGSKNRQEALADYEAEMIQRGHEAVLLSRQACLDAHDMRHLTADSSMVNRDDDHAV</sequence>
<dbReference type="InterPro" id="IPR002938">
    <property type="entry name" value="FAD-bd"/>
</dbReference>
<organism evidence="7 8">
    <name type="scientific">Cercophora scortea</name>
    <dbReference type="NCBI Taxonomy" id="314031"/>
    <lineage>
        <taxon>Eukaryota</taxon>
        <taxon>Fungi</taxon>
        <taxon>Dikarya</taxon>
        <taxon>Ascomycota</taxon>
        <taxon>Pezizomycotina</taxon>
        <taxon>Sordariomycetes</taxon>
        <taxon>Sordariomycetidae</taxon>
        <taxon>Sordariales</taxon>
        <taxon>Lasiosphaeriaceae</taxon>
        <taxon>Cercophora</taxon>
    </lineage>
</organism>
<keyword evidence="3" id="KW-0274">FAD</keyword>
<comment type="caution">
    <text evidence="7">The sequence shown here is derived from an EMBL/GenBank/DDBJ whole genome shotgun (WGS) entry which is preliminary data.</text>
</comment>
<dbReference type="EMBL" id="JAUEPO010000003">
    <property type="protein sequence ID" value="KAK3326977.1"/>
    <property type="molecule type" value="Genomic_DNA"/>
</dbReference>
<comment type="cofactor">
    <cofactor evidence="1">
        <name>FAD</name>
        <dbReference type="ChEBI" id="CHEBI:57692"/>
    </cofactor>
</comment>
<dbReference type="InterPro" id="IPR036188">
    <property type="entry name" value="FAD/NAD-bd_sf"/>
</dbReference>
<keyword evidence="5" id="KW-0503">Monooxygenase</keyword>
<proteinExistence type="predicted"/>
<gene>
    <name evidence="7" type="ORF">B0T19DRAFT_399892</name>
</gene>
<dbReference type="PRINTS" id="PR00420">
    <property type="entry name" value="RNGMNOXGNASE"/>
</dbReference>
<dbReference type="SUPFAM" id="SSF51905">
    <property type="entry name" value="FAD/NAD(P)-binding domain"/>
    <property type="match status" value="1"/>
</dbReference>
<accession>A0AAE0IKV5</accession>
<evidence type="ECO:0000313" key="8">
    <source>
        <dbReference type="Proteomes" id="UP001286456"/>
    </source>
</evidence>
<reference evidence="7" key="1">
    <citation type="journal article" date="2023" name="Mol. Phylogenet. Evol.">
        <title>Genome-scale phylogeny and comparative genomics of the fungal order Sordariales.</title>
        <authorList>
            <person name="Hensen N."/>
            <person name="Bonometti L."/>
            <person name="Westerberg I."/>
            <person name="Brannstrom I.O."/>
            <person name="Guillou S."/>
            <person name="Cros-Aarteil S."/>
            <person name="Calhoun S."/>
            <person name="Haridas S."/>
            <person name="Kuo A."/>
            <person name="Mondo S."/>
            <person name="Pangilinan J."/>
            <person name="Riley R."/>
            <person name="LaButti K."/>
            <person name="Andreopoulos B."/>
            <person name="Lipzen A."/>
            <person name="Chen C."/>
            <person name="Yan M."/>
            <person name="Daum C."/>
            <person name="Ng V."/>
            <person name="Clum A."/>
            <person name="Steindorff A."/>
            <person name="Ohm R.A."/>
            <person name="Martin F."/>
            <person name="Silar P."/>
            <person name="Natvig D.O."/>
            <person name="Lalanne C."/>
            <person name="Gautier V."/>
            <person name="Ament-Velasquez S.L."/>
            <person name="Kruys A."/>
            <person name="Hutchinson M.I."/>
            <person name="Powell A.J."/>
            <person name="Barry K."/>
            <person name="Miller A.N."/>
            <person name="Grigoriev I.V."/>
            <person name="Debuchy R."/>
            <person name="Gladieux P."/>
            <person name="Hiltunen Thoren M."/>
            <person name="Johannesson H."/>
        </authorList>
    </citation>
    <scope>NUCLEOTIDE SEQUENCE</scope>
    <source>
        <strain evidence="7">SMH4131-1</strain>
    </source>
</reference>
<dbReference type="Pfam" id="PF01494">
    <property type="entry name" value="FAD_binding_3"/>
    <property type="match status" value="1"/>
</dbReference>
<protein>
    <submittedName>
        <fullName evidence="7">FAD binding domain-containing protein</fullName>
    </submittedName>
</protein>